<dbReference type="InterPro" id="IPR026635">
    <property type="entry name" value="Efm4/METTL10"/>
</dbReference>
<dbReference type="VEuPathDB" id="PlasmoDB:PRELSG_0714100"/>
<evidence type="ECO:0000256" key="3">
    <source>
        <dbReference type="ARBA" id="ARBA00022679"/>
    </source>
</evidence>
<comment type="similarity">
    <text evidence="5">Belongs to the class I-like SAM-binding methyltransferase superfamily. EFM4 family.</text>
</comment>
<feature type="domain" description="Methyltransferase" evidence="6">
    <location>
        <begin position="50"/>
        <end position="182"/>
    </location>
</feature>
<dbReference type="EMBL" id="LN835302">
    <property type="protein sequence ID" value="CRG99377.1"/>
    <property type="molecule type" value="Genomic_DNA"/>
</dbReference>
<evidence type="ECO:0000313" key="8">
    <source>
        <dbReference type="Proteomes" id="UP000220158"/>
    </source>
</evidence>
<name>A0A1J1H479_PLARL</name>
<keyword evidence="2 5" id="KW-0489">Methyltransferase</keyword>
<dbReference type="PANTHER" id="PTHR12843">
    <property type="entry name" value="PROTEIN-LYSINE N-METHYLTRANSFERASE METTL10"/>
    <property type="match status" value="1"/>
</dbReference>
<dbReference type="KEGG" id="prel:PRELSG_0714100"/>
<proteinExistence type="inferred from homology"/>
<dbReference type="InterPro" id="IPR029063">
    <property type="entry name" value="SAM-dependent_MTases_sf"/>
</dbReference>
<accession>A0A1J1H479</accession>
<evidence type="ECO:0000256" key="5">
    <source>
        <dbReference type="HAMAP-Rule" id="MF_03188"/>
    </source>
</evidence>
<dbReference type="SUPFAM" id="SSF53335">
    <property type="entry name" value="S-adenosyl-L-methionine-dependent methyltransferases"/>
    <property type="match status" value="1"/>
</dbReference>
<evidence type="ECO:0000256" key="1">
    <source>
        <dbReference type="ARBA" id="ARBA00022490"/>
    </source>
</evidence>
<dbReference type="CDD" id="cd02440">
    <property type="entry name" value="AdoMet_MTases"/>
    <property type="match status" value="1"/>
</dbReference>
<dbReference type="Gene3D" id="3.40.50.150">
    <property type="entry name" value="Vaccinia Virus protein VP39"/>
    <property type="match status" value="1"/>
</dbReference>
<dbReference type="Pfam" id="PF13847">
    <property type="entry name" value="Methyltransf_31"/>
    <property type="match status" value="1"/>
</dbReference>
<sequence length="214" mass="25238">MSELHKLSYWEEIYRNEKKNYEESSIELGEWFEENCDKIINWIETNFKEQKNITVLDIGCGNGLFLHKLYEKGFFNLHGLDFSKTAIEIAQKLFNGTNIHLEVLDICNIEKEIHKSKLNKNYNLLNDKGTFDIFFMNKKENEYFKQVSFFLQINTVFCITSCNACKEEILQIINNFNENNSKFKLSLIDEILYETISFSGKTGQIITTLIFRCL</sequence>
<keyword evidence="8" id="KW-1185">Reference proteome</keyword>
<comment type="subcellular location">
    <subcellularLocation>
        <location evidence="5">Cytoplasm</location>
    </subcellularLocation>
</comment>
<dbReference type="EC" id="2.1.1.-" evidence="5"/>
<organism evidence="7 8">
    <name type="scientific">Plasmodium relictum</name>
    <dbReference type="NCBI Taxonomy" id="85471"/>
    <lineage>
        <taxon>Eukaryota</taxon>
        <taxon>Sar</taxon>
        <taxon>Alveolata</taxon>
        <taxon>Apicomplexa</taxon>
        <taxon>Aconoidasida</taxon>
        <taxon>Haemosporida</taxon>
        <taxon>Plasmodiidae</taxon>
        <taxon>Plasmodium</taxon>
        <taxon>Plasmodium (Haemamoeba)</taxon>
    </lineage>
</organism>
<dbReference type="GO" id="GO:0032259">
    <property type="term" value="P:methylation"/>
    <property type="evidence" value="ECO:0007669"/>
    <property type="project" value="UniProtKB-KW"/>
</dbReference>
<dbReference type="HAMAP" id="MF_03188">
    <property type="entry name" value="Methyltr_EFM4"/>
    <property type="match status" value="1"/>
</dbReference>
<dbReference type="GO" id="GO:0016279">
    <property type="term" value="F:protein-lysine N-methyltransferase activity"/>
    <property type="evidence" value="ECO:0007669"/>
    <property type="project" value="UniProtKB-UniRule"/>
</dbReference>
<dbReference type="GeneID" id="39735478"/>
<protein>
    <recommendedName>
        <fullName evidence="5">Protein-lysine N-methyltransferase PRELSG_0714100</fullName>
        <ecNumber evidence="5">2.1.1.-</ecNumber>
    </recommendedName>
</protein>
<dbReference type="RefSeq" id="XP_028532384.1">
    <property type="nucleotide sequence ID" value="XM_028675835.1"/>
</dbReference>
<reference evidence="7 8" key="1">
    <citation type="submission" date="2015-04" db="EMBL/GenBank/DDBJ databases">
        <authorList>
            <consortium name="Pathogen Informatics"/>
        </authorList>
    </citation>
    <scope>NUCLEOTIDE SEQUENCE [LARGE SCALE GENOMIC DNA]</scope>
    <source>
        <strain evidence="7 8">SGS1</strain>
    </source>
</reference>
<evidence type="ECO:0000256" key="4">
    <source>
        <dbReference type="ARBA" id="ARBA00022691"/>
    </source>
</evidence>
<dbReference type="AlphaFoldDB" id="A0A1J1H479"/>
<evidence type="ECO:0000313" key="7">
    <source>
        <dbReference type="EMBL" id="CRG99377.1"/>
    </source>
</evidence>
<dbReference type="InterPro" id="IPR025714">
    <property type="entry name" value="Methyltranfer_dom"/>
</dbReference>
<comment type="function">
    <text evidence="5">S-adenosyl-L-methionine-dependent protein-lysine N-methyltransferase that methylates elongation factor 1-alpha.</text>
</comment>
<keyword evidence="4 5" id="KW-0949">S-adenosyl-L-methionine</keyword>
<gene>
    <name evidence="7" type="ORF">PRELSG_0714100</name>
</gene>
<evidence type="ECO:0000256" key="2">
    <source>
        <dbReference type="ARBA" id="ARBA00022603"/>
    </source>
</evidence>
<evidence type="ECO:0000259" key="6">
    <source>
        <dbReference type="Pfam" id="PF13847"/>
    </source>
</evidence>
<keyword evidence="1 5" id="KW-0963">Cytoplasm</keyword>
<dbReference type="Proteomes" id="UP000220158">
    <property type="component" value="Chromosome 7"/>
</dbReference>
<keyword evidence="3 5" id="KW-0808">Transferase</keyword>
<dbReference type="OrthoDB" id="540004at2759"/>
<dbReference type="GO" id="GO:0005737">
    <property type="term" value="C:cytoplasm"/>
    <property type="evidence" value="ECO:0007669"/>
    <property type="project" value="UniProtKB-SubCell"/>
</dbReference>
<dbReference type="OMA" id="PTPSFQF"/>
<dbReference type="PANTHER" id="PTHR12843:SF5">
    <property type="entry name" value="EEF1A LYSINE METHYLTRANSFERASE 2"/>
    <property type="match status" value="1"/>
</dbReference>